<evidence type="ECO:0000256" key="5">
    <source>
        <dbReference type="ARBA" id="ARBA00007417"/>
    </source>
</evidence>
<evidence type="ECO:0000256" key="13">
    <source>
        <dbReference type="PIRNR" id="PIRNR006769"/>
    </source>
</evidence>
<keyword evidence="10 13" id="KW-0521">NADP</keyword>
<evidence type="ECO:0000256" key="3">
    <source>
        <dbReference type="ARBA" id="ARBA00004910"/>
    </source>
</evidence>
<evidence type="ECO:0000256" key="14">
    <source>
        <dbReference type="PIRSR" id="PIRSR006769-1"/>
    </source>
</evidence>
<dbReference type="GO" id="GO:0050661">
    <property type="term" value="F:NADP binding"/>
    <property type="evidence" value="ECO:0007669"/>
    <property type="project" value="InterPro"/>
</dbReference>
<dbReference type="PIRSF" id="PIRSF006769">
    <property type="entry name" value="RibD"/>
    <property type="match status" value="1"/>
</dbReference>
<dbReference type="OrthoDB" id="9800865at2"/>
<dbReference type="InterPro" id="IPR004794">
    <property type="entry name" value="Eubact_RibD"/>
</dbReference>
<feature type="binding site" evidence="15">
    <location>
        <position position="161"/>
    </location>
    <ligand>
        <name>NADP(+)</name>
        <dbReference type="ChEBI" id="CHEBI:58349"/>
    </ligand>
</feature>
<feature type="binding site" evidence="15">
    <location>
        <position position="307"/>
    </location>
    <ligand>
        <name>substrate</name>
    </ligand>
</feature>
<feature type="binding site" evidence="15">
    <location>
        <position position="175"/>
    </location>
    <ligand>
        <name>substrate</name>
    </ligand>
</feature>
<evidence type="ECO:0000256" key="12">
    <source>
        <dbReference type="ARBA" id="ARBA00023268"/>
    </source>
</evidence>
<comment type="similarity">
    <text evidence="5 13">In the C-terminal section; belongs to the HTP reductase family.</text>
</comment>
<dbReference type="Pfam" id="PF00383">
    <property type="entry name" value="dCMP_cyt_deam_1"/>
    <property type="match status" value="1"/>
</dbReference>
<evidence type="ECO:0000256" key="10">
    <source>
        <dbReference type="ARBA" id="ARBA00022857"/>
    </source>
</evidence>
<evidence type="ECO:0000256" key="7">
    <source>
        <dbReference type="ARBA" id="ARBA00022723"/>
    </source>
</evidence>
<dbReference type="InterPro" id="IPR050765">
    <property type="entry name" value="Riboflavin_Biosynth_HTPR"/>
</dbReference>
<keyword evidence="11 13" id="KW-0560">Oxidoreductase</keyword>
<evidence type="ECO:0000256" key="2">
    <source>
        <dbReference type="ARBA" id="ARBA00004882"/>
    </source>
</evidence>
<sequence length="377" mass="40471">MSDSSLFSRADHDFMARALRLARKGIYTTMPNPTVGCVLVRNGEVIGEGYTSPAGGPHGEINALKAAGEAEGATAYVTLEPCAHYGRTPPCAEALVKAGIRRVVAAMRDPNPRVNGGGFEILKKAGIETASGLMEAEAREINAGFFKRMEQELPYVRCKMAMSVDGRTAMASGESQWITGPDARADVQQWRAQSCAIVTGVDSIIHDNSSLTVRVNELRIDHPAAAAEKQPVRVVVDSRLRIPLDAKILTLPGQTVIACLSDENGKTSQLEALGAEVVVLPEAAGRVCLRALMTFLARRECNNVLLETGATLAGSAVAAGLVDELLVYMAPVLMGSDARPLFQLPFETMAEKVPLKIHDIRAFGPDWRITAKPIERL</sequence>
<feature type="binding site" evidence="15">
    <location>
        <position position="238"/>
    </location>
    <ligand>
        <name>NADP(+)</name>
        <dbReference type="ChEBI" id="CHEBI:58349"/>
    </ligand>
</feature>
<dbReference type="Proteomes" id="UP000196573">
    <property type="component" value="Unassembled WGS sequence"/>
</dbReference>
<evidence type="ECO:0000256" key="8">
    <source>
        <dbReference type="ARBA" id="ARBA00022801"/>
    </source>
</evidence>
<evidence type="ECO:0000256" key="11">
    <source>
        <dbReference type="ARBA" id="ARBA00023002"/>
    </source>
</evidence>
<evidence type="ECO:0000313" key="19">
    <source>
        <dbReference type="Proteomes" id="UP000196573"/>
    </source>
</evidence>
<dbReference type="Gene3D" id="3.40.140.10">
    <property type="entry name" value="Cytidine Deaminase, domain 2"/>
    <property type="match status" value="1"/>
</dbReference>
<feature type="binding site" evidence="15">
    <location>
        <position position="177"/>
    </location>
    <ligand>
        <name>NADP(+)</name>
        <dbReference type="ChEBI" id="CHEBI:58349"/>
    </ligand>
</feature>
<feature type="binding site" evidence="15">
    <location>
        <position position="207"/>
    </location>
    <ligand>
        <name>NADP(+)</name>
        <dbReference type="ChEBI" id="CHEBI:58349"/>
    </ligand>
</feature>
<dbReference type="NCBIfam" id="TIGR00227">
    <property type="entry name" value="ribD_Cterm"/>
    <property type="match status" value="1"/>
</dbReference>
<dbReference type="InterPro" id="IPR024072">
    <property type="entry name" value="DHFR-like_dom_sf"/>
</dbReference>
<dbReference type="RefSeq" id="WP_087111886.1">
    <property type="nucleotide sequence ID" value="NZ_CBCSCN010000010.1"/>
</dbReference>
<evidence type="ECO:0000313" key="18">
    <source>
        <dbReference type="EMBL" id="SMA49508.1"/>
    </source>
</evidence>
<dbReference type="AlphaFoldDB" id="A0A1X7AMI4"/>
<comment type="pathway">
    <text evidence="3 13">Cofactor biosynthesis; riboflavin biosynthesis; 5-amino-6-(D-ribitylamino)uracil from GTP: step 3/4.</text>
</comment>
<reference evidence="18 19" key="1">
    <citation type="submission" date="2017-03" db="EMBL/GenBank/DDBJ databases">
        <authorList>
            <person name="Afonso C.L."/>
            <person name="Miller P.J."/>
            <person name="Scott M.A."/>
            <person name="Spackman E."/>
            <person name="Goraichik I."/>
            <person name="Dimitrov K.M."/>
            <person name="Suarez D.L."/>
            <person name="Swayne D.E."/>
        </authorList>
    </citation>
    <scope>NUCLEOTIDE SEQUENCE [LARGE SCALE GENOMIC DNA]</scope>
    <source>
        <strain evidence="18">SB41UT1</strain>
    </source>
</reference>
<dbReference type="InterPro" id="IPR016193">
    <property type="entry name" value="Cytidine_deaminase-like"/>
</dbReference>
<dbReference type="UniPathway" id="UPA00275">
    <property type="reaction ID" value="UER00401"/>
</dbReference>
<dbReference type="InterPro" id="IPR002734">
    <property type="entry name" value="RibDG_C"/>
</dbReference>
<dbReference type="Gene3D" id="3.40.430.10">
    <property type="entry name" value="Dihydrofolate Reductase, subunit A"/>
    <property type="match status" value="1"/>
</dbReference>
<dbReference type="InterPro" id="IPR011549">
    <property type="entry name" value="RibD_C"/>
</dbReference>
<dbReference type="GO" id="GO:0009231">
    <property type="term" value="P:riboflavin biosynthetic process"/>
    <property type="evidence" value="ECO:0007669"/>
    <property type="project" value="UniProtKB-UniPathway"/>
</dbReference>
<keyword evidence="7 13" id="KW-0479">Metal-binding</keyword>
<evidence type="ECO:0000256" key="4">
    <source>
        <dbReference type="ARBA" id="ARBA00005259"/>
    </source>
</evidence>
<feature type="domain" description="CMP/dCMP-type deaminase" evidence="17">
    <location>
        <begin position="9"/>
        <end position="122"/>
    </location>
</feature>
<comment type="pathway">
    <text evidence="2 13">Cofactor biosynthesis; riboflavin biosynthesis; 5-amino-6-(D-ribitylamino)uracil from GTP: step 2/4.</text>
</comment>
<evidence type="ECO:0000256" key="6">
    <source>
        <dbReference type="ARBA" id="ARBA00022619"/>
    </source>
</evidence>
<evidence type="ECO:0000259" key="17">
    <source>
        <dbReference type="PROSITE" id="PS51747"/>
    </source>
</evidence>
<dbReference type="CDD" id="cd01284">
    <property type="entry name" value="Riboflavin_deaminase-reductase"/>
    <property type="match status" value="1"/>
</dbReference>
<feature type="binding site" evidence="15">
    <location>
        <begin position="309"/>
        <end position="315"/>
    </location>
    <ligand>
        <name>NADP(+)</name>
        <dbReference type="ChEBI" id="CHEBI:58349"/>
    </ligand>
</feature>
<dbReference type="PANTHER" id="PTHR38011">
    <property type="entry name" value="DIHYDROFOLATE REDUCTASE FAMILY PROTEIN (AFU_ORTHOLOGUE AFUA_8G06820)"/>
    <property type="match status" value="1"/>
</dbReference>
<dbReference type="EC" id="3.5.4.26" evidence="13"/>
<feature type="binding site" evidence="16">
    <location>
        <position position="91"/>
    </location>
    <ligand>
        <name>Zn(2+)</name>
        <dbReference type="ChEBI" id="CHEBI:29105"/>
        <note>catalytic</note>
    </ligand>
</feature>
<proteinExistence type="inferred from homology"/>
<evidence type="ECO:0000256" key="15">
    <source>
        <dbReference type="PIRSR" id="PIRSR006769-2"/>
    </source>
</evidence>
<dbReference type="EMBL" id="FWPT01000008">
    <property type="protein sequence ID" value="SMA49508.1"/>
    <property type="molecule type" value="Genomic_DNA"/>
</dbReference>
<feature type="binding site" evidence="15">
    <location>
        <position position="211"/>
    </location>
    <ligand>
        <name>substrate</name>
    </ligand>
</feature>
<dbReference type="PANTHER" id="PTHR38011:SF7">
    <property type="entry name" value="2,5-DIAMINO-6-RIBOSYLAMINO-4(3H)-PYRIMIDINONE 5'-PHOSPHATE REDUCTASE"/>
    <property type="match status" value="1"/>
</dbReference>
<keyword evidence="19" id="KW-1185">Reference proteome</keyword>
<name>A0A1X7AMI4_9GAMM</name>
<gene>
    <name evidence="18" type="primary">ribD</name>
    <name evidence="18" type="ORF">EHSB41UT_03303</name>
</gene>
<organism evidence="18 19">
    <name type="scientific">Parendozoicomonas haliclonae</name>
    <dbReference type="NCBI Taxonomy" id="1960125"/>
    <lineage>
        <taxon>Bacteria</taxon>
        <taxon>Pseudomonadati</taxon>
        <taxon>Pseudomonadota</taxon>
        <taxon>Gammaproteobacteria</taxon>
        <taxon>Oceanospirillales</taxon>
        <taxon>Endozoicomonadaceae</taxon>
        <taxon>Parendozoicomonas</taxon>
    </lineage>
</organism>
<keyword evidence="8 13" id="KW-0378">Hydrolase</keyword>
<dbReference type="GO" id="GO:0008835">
    <property type="term" value="F:diaminohydroxyphosphoribosylaminopyrimidine deaminase activity"/>
    <property type="evidence" value="ECO:0007669"/>
    <property type="project" value="UniProtKB-EC"/>
</dbReference>
<keyword evidence="6 13" id="KW-0686">Riboflavin biosynthesis</keyword>
<dbReference type="GO" id="GO:0008703">
    <property type="term" value="F:5-amino-6-(5-phosphoribosylamino)uracil reductase activity"/>
    <property type="evidence" value="ECO:0007669"/>
    <property type="project" value="UniProtKB-EC"/>
</dbReference>
<dbReference type="NCBIfam" id="TIGR00326">
    <property type="entry name" value="eubact_ribD"/>
    <property type="match status" value="1"/>
</dbReference>
<comment type="cofactor">
    <cofactor evidence="13 16">
        <name>Zn(2+)</name>
        <dbReference type="ChEBI" id="CHEBI:29105"/>
    </cofactor>
    <text evidence="13 16">Binds 1 zinc ion.</text>
</comment>
<feature type="active site" description="Proton donor" evidence="14">
    <location>
        <position position="60"/>
    </location>
</feature>
<dbReference type="SUPFAM" id="SSF53597">
    <property type="entry name" value="Dihydrofolate reductase-like"/>
    <property type="match status" value="1"/>
</dbReference>
<accession>A0A1X7AMI4</accession>
<dbReference type="GO" id="GO:0046872">
    <property type="term" value="F:metal ion binding"/>
    <property type="evidence" value="ECO:0007669"/>
    <property type="project" value="UniProtKB-KW"/>
</dbReference>
<dbReference type="InterPro" id="IPR002125">
    <property type="entry name" value="CMP_dCMP_dom"/>
</dbReference>
<feature type="binding site" evidence="16">
    <location>
        <position position="58"/>
    </location>
    <ligand>
        <name>Zn(2+)</name>
        <dbReference type="ChEBI" id="CHEBI:29105"/>
        <note>catalytic</note>
    </ligand>
</feature>
<dbReference type="EC" id="1.1.1.193" evidence="13"/>
<evidence type="ECO:0000256" key="9">
    <source>
        <dbReference type="ARBA" id="ARBA00022833"/>
    </source>
</evidence>
<feature type="binding site" evidence="15">
    <location>
        <position position="214"/>
    </location>
    <ligand>
        <name>substrate</name>
    </ligand>
</feature>
<evidence type="ECO:0000256" key="16">
    <source>
        <dbReference type="PIRSR" id="PIRSR006769-3"/>
    </source>
</evidence>
<comment type="catalytic activity">
    <reaction evidence="13">
        <text>2,5-diamino-6-hydroxy-4-(5-phosphoribosylamino)-pyrimidine + H2O + H(+) = 5-amino-6-(5-phospho-D-ribosylamino)uracil + NH4(+)</text>
        <dbReference type="Rhea" id="RHEA:21868"/>
        <dbReference type="ChEBI" id="CHEBI:15377"/>
        <dbReference type="ChEBI" id="CHEBI:15378"/>
        <dbReference type="ChEBI" id="CHEBI:28938"/>
        <dbReference type="ChEBI" id="CHEBI:58453"/>
        <dbReference type="ChEBI" id="CHEBI:58614"/>
        <dbReference type="EC" id="3.5.4.26"/>
    </reaction>
</comment>
<keyword evidence="12" id="KW-0511">Multifunctional enzyme</keyword>
<dbReference type="FunFam" id="3.40.140.10:FF:000025">
    <property type="entry name" value="Riboflavin biosynthesis protein RibD"/>
    <property type="match status" value="1"/>
</dbReference>
<comment type="function">
    <text evidence="1 13">Converts 2,5-diamino-6-(ribosylamino)-4(3h)-pyrimidinone 5'-phosphate into 5-amino-6-(ribosylamino)-2,4(1h,3h)-pyrimidinedione 5'-phosphate.</text>
</comment>
<dbReference type="Pfam" id="PF01872">
    <property type="entry name" value="RibD_C"/>
    <property type="match status" value="1"/>
</dbReference>
<evidence type="ECO:0000256" key="1">
    <source>
        <dbReference type="ARBA" id="ARBA00002151"/>
    </source>
</evidence>
<keyword evidence="9 13" id="KW-0862">Zinc</keyword>
<feature type="binding site" evidence="15">
    <location>
        <position position="191"/>
    </location>
    <ligand>
        <name>substrate</name>
    </ligand>
</feature>
<feature type="binding site" evidence="16">
    <location>
        <position position="82"/>
    </location>
    <ligand>
        <name>Zn(2+)</name>
        <dbReference type="ChEBI" id="CHEBI:29105"/>
        <note>catalytic</note>
    </ligand>
</feature>
<comment type="similarity">
    <text evidence="4 13">In the N-terminal section; belongs to the cytidine and deoxycytidylate deaminase family.</text>
</comment>
<protein>
    <recommendedName>
        <fullName evidence="13">Riboflavin biosynthesis protein RibD</fullName>
    </recommendedName>
    <domain>
        <recommendedName>
            <fullName evidence="13">Diaminohydroxyphosphoribosylaminopyrimidine deaminase</fullName>
            <shortName evidence="13">DRAP deaminase</shortName>
            <ecNumber evidence="13">3.5.4.26</ecNumber>
        </recommendedName>
        <alternativeName>
            <fullName evidence="13">Riboflavin-specific deaminase</fullName>
        </alternativeName>
    </domain>
    <domain>
        <recommendedName>
            <fullName evidence="13">5-amino-6-(5-phosphoribosylamino)uracil reductase</fullName>
            <ecNumber evidence="13">1.1.1.193</ecNumber>
        </recommendedName>
        <alternativeName>
            <fullName evidence="13">HTP reductase</fullName>
        </alternativeName>
    </domain>
</protein>
<dbReference type="PROSITE" id="PS51747">
    <property type="entry name" value="CYT_DCMP_DEAMINASES_2"/>
    <property type="match status" value="1"/>
</dbReference>
<dbReference type="SUPFAM" id="SSF53927">
    <property type="entry name" value="Cytidine deaminase-like"/>
    <property type="match status" value="1"/>
</dbReference>
<comment type="catalytic activity">
    <reaction evidence="13">
        <text>5-amino-6-(5-phospho-D-ribitylamino)uracil + NADP(+) = 5-amino-6-(5-phospho-D-ribosylamino)uracil + NADPH + H(+)</text>
        <dbReference type="Rhea" id="RHEA:17845"/>
        <dbReference type="ChEBI" id="CHEBI:15378"/>
        <dbReference type="ChEBI" id="CHEBI:57783"/>
        <dbReference type="ChEBI" id="CHEBI:58349"/>
        <dbReference type="ChEBI" id="CHEBI:58421"/>
        <dbReference type="ChEBI" id="CHEBI:58453"/>
        <dbReference type="EC" id="1.1.1.193"/>
    </reaction>
</comment>